<dbReference type="EMBL" id="CAJVAF010000304">
    <property type="protein sequence ID" value="CAG7594404.1"/>
    <property type="molecule type" value="Genomic_DNA"/>
</dbReference>
<evidence type="ECO:0000256" key="2">
    <source>
        <dbReference type="ARBA" id="ARBA00004141"/>
    </source>
</evidence>
<keyword evidence="6" id="KW-0378">Hydrolase</keyword>
<comment type="caution">
    <text evidence="13">The sequence shown here is derived from an EMBL/GenBank/DDBJ whole genome shotgun (WGS) entry which is preliminary data.</text>
</comment>
<feature type="transmembrane region" description="Helical" evidence="11">
    <location>
        <begin position="322"/>
        <end position="340"/>
    </location>
</feature>
<name>A0A8S4C269_9ACAR</name>
<evidence type="ECO:0000256" key="3">
    <source>
        <dbReference type="ARBA" id="ARBA00009989"/>
    </source>
</evidence>
<keyword evidence="7" id="KW-0862">Zinc</keyword>
<keyword evidence="14" id="KW-1185">Reference proteome</keyword>
<dbReference type="InterPro" id="IPR041489">
    <property type="entry name" value="PDZ_6"/>
</dbReference>
<sequence>MWFIIVISIVVFVHEFGHFYFARYYGIAVQKFSLGFGPALFKYRDKKNTEWVLSAIPLGGYVKLHGDDVDPSFVDPEKIRNMSKEEKDKSFYCKSLKQQALVVFAGPLANYILSFLCFAAVFMMIGVPTLDLKINSVQEHSVASAIGLKQNDRIIEINNQKIINGEEFKRVLNSGEEEICLKFLRDNQEFSIQFKLPFEENRTRILGVIFETKIEKATVIKAFTNSAKHIYFMSKAMLAGIFDIVRGESGLENIGGPIKIAEYSSKSASQSFDSFIWFIALISLNLGLVNLLPIPMLDGGRLLFYFIEAINGKPLNKNTKIVAFRIGFIILIMLMLVAISNDVISLL</sequence>
<dbReference type="AlphaFoldDB" id="A0A8S4C269"/>
<dbReference type="InterPro" id="IPR008915">
    <property type="entry name" value="Peptidase_M50"/>
</dbReference>
<proteinExistence type="inferred from homology"/>
<evidence type="ECO:0000256" key="10">
    <source>
        <dbReference type="ARBA" id="ARBA00023136"/>
    </source>
</evidence>
<evidence type="ECO:0000313" key="14">
    <source>
        <dbReference type="Proteomes" id="UP000837675"/>
    </source>
</evidence>
<organism evidence="13 14">
    <name type="scientific">Hyalomma marginatum</name>
    <dbReference type="NCBI Taxonomy" id="34627"/>
    <lineage>
        <taxon>Eukaryota</taxon>
        <taxon>Metazoa</taxon>
        <taxon>Ecdysozoa</taxon>
        <taxon>Arthropoda</taxon>
        <taxon>Chelicerata</taxon>
        <taxon>Arachnida</taxon>
        <taxon>Acari</taxon>
        <taxon>Parasitiformes</taxon>
        <taxon>Ixodida</taxon>
        <taxon>Ixodoidea</taxon>
        <taxon>Ixodidae</taxon>
        <taxon>Hyalomminae</taxon>
        <taxon>Hyalomma</taxon>
    </lineage>
</organism>
<evidence type="ECO:0000256" key="7">
    <source>
        <dbReference type="ARBA" id="ARBA00022833"/>
    </source>
</evidence>
<feature type="domain" description="PDZ" evidence="12">
    <location>
        <begin position="120"/>
        <end position="187"/>
    </location>
</feature>
<dbReference type="SUPFAM" id="SSF50156">
    <property type="entry name" value="PDZ domain-like"/>
    <property type="match status" value="1"/>
</dbReference>
<dbReference type="Gene3D" id="2.30.42.10">
    <property type="match status" value="1"/>
</dbReference>
<accession>A0A8S4C269</accession>
<dbReference type="SMART" id="SM00228">
    <property type="entry name" value="PDZ"/>
    <property type="match status" value="1"/>
</dbReference>
<dbReference type="CDD" id="cd06163">
    <property type="entry name" value="S2P-M50_PDZ_RseP-like"/>
    <property type="match status" value="1"/>
</dbReference>
<keyword evidence="5 11" id="KW-0812">Transmembrane</keyword>
<evidence type="ECO:0000259" key="12">
    <source>
        <dbReference type="SMART" id="SM00228"/>
    </source>
</evidence>
<dbReference type="PANTHER" id="PTHR42837:SF2">
    <property type="entry name" value="MEMBRANE METALLOPROTEASE ARASP2, CHLOROPLASTIC-RELATED"/>
    <property type="match status" value="1"/>
</dbReference>
<keyword evidence="10 11" id="KW-0472">Membrane</keyword>
<evidence type="ECO:0000256" key="5">
    <source>
        <dbReference type="ARBA" id="ARBA00022692"/>
    </source>
</evidence>
<gene>
    <name evidence="13" type="ORF">MHYMCMPASI_00773</name>
</gene>
<comment type="similarity">
    <text evidence="3">Belongs to the peptidase M50A family.</text>
</comment>
<feature type="transmembrane region" description="Helical" evidence="11">
    <location>
        <begin position="100"/>
        <end position="125"/>
    </location>
</feature>
<comment type="subcellular location">
    <subcellularLocation>
        <location evidence="2">Membrane</location>
        <topology evidence="2">Multi-pass membrane protein</topology>
    </subcellularLocation>
</comment>
<evidence type="ECO:0000256" key="8">
    <source>
        <dbReference type="ARBA" id="ARBA00022989"/>
    </source>
</evidence>
<feature type="transmembrane region" description="Helical" evidence="11">
    <location>
        <begin position="275"/>
        <end position="294"/>
    </location>
</feature>
<keyword evidence="4" id="KW-0645">Protease</keyword>
<dbReference type="PANTHER" id="PTHR42837">
    <property type="entry name" value="REGULATOR OF SIGMA-E PROTEASE RSEP"/>
    <property type="match status" value="1"/>
</dbReference>
<evidence type="ECO:0000256" key="6">
    <source>
        <dbReference type="ARBA" id="ARBA00022801"/>
    </source>
</evidence>
<dbReference type="GO" id="GO:0004222">
    <property type="term" value="F:metalloendopeptidase activity"/>
    <property type="evidence" value="ECO:0007669"/>
    <property type="project" value="InterPro"/>
</dbReference>
<dbReference type="NCBIfam" id="TIGR00054">
    <property type="entry name" value="RIP metalloprotease RseP"/>
    <property type="match status" value="1"/>
</dbReference>
<reference evidence="13" key="1">
    <citation type="submission" date="2021-06" db="EMBL/GenBank/DDBJ databases">
        <authorList>
            <person name="Nardi T."/>
            <person name="Nardi T."/>
        </authorList>
    </citation>
    <scope>NUCLEOTIDE SEQUENCE</scope>
</reference>
<evidence type="ECO:0000256" key="1">
    <source>
        <dbReference type="ARBA" id="ARBA00001947"/>
    </source>
</evidence>
<dbReference type="GO" id="GO:0006508">
    <property type="term" value="P:proteolysis"/>
    <property type="evidence" value="ECO:0007669"/>
    <property type="project" value="UniProtKB-KW"/>
</dbReference>
<dbReference type="InterPro" id="IPR001478">
    <property type="entry name" value="PDZ"/>
</dbReference>
<dbReference type="Proteomes" id="UP000837675">
    <property type="component" value="Unassembled WGS sequence"/>
</dbReference>
<evidence type="ECO:0000256" key="4">
    <source>
        <dbReference type="ARBA" id="ARBA00022670"/>
    </source>
</evidence>
<protein>
    <submittedName>
        <fullName evidence="13">RIP metalloprotease RseP</fullName>
    </submittedName>
</protein>
<dbReference type="InterPro" id="IPR004387">
    <property type="entry name" value="Pept_M50_Zn"/>
</dbReference>
<evidence type="ECO:0000256" key="9">
    <source>
        <dbReference type="ARBA" id="ARBA00023049"/>
    </source>
</evidence>
<keyword evidence="8 11" id="KW-1133">Transmembrane helix</keyword>
<evidence type="ECO:0000256" key="11">
    <source>
        <dbReference type="SAM" id="Phobius"/>
    </source>
</evidence>
<evidence type="ECO:0000313" key="13">
    <source>
        <dbReference type="EMBL" id="CAG7594404.1"/>
    </source>
</evidence>
<dbReference type="InterPro" id="IPR036034">
    <property type="entry name" value="PDZ_sf"/>
</dbReference>
<dbReference type="GO" id="GO:0016020">
    <property type="term" value="C:membrane"/>
    <property type="evidence" value="ECO:0007669"/>
    <property type="project" value="UniProtKB-SubCell"/>
</dbReference>
<comment type="cofactor">
    <cofactor evidence="1">
        <name>Zn(2+)</name>
        <dbReference type="ChEBI" id="CHEBI:29105"/>
    </cofactor>
</comment>
<dbReference type="Pfam" id="PF17820">
    <property type="entry name" value="PDZ_6"/>
    <property type="match status" value="1"/>
</dbReference>
<dbReference type="Pfam" id="PF02163">
    <property type="entry name" value="Peptidase_M50"/>
    <property type="match status" value="1"/>
</dbReference>
<keyword evidence="9 13" id="KW-0482">Metalloprotease</keyword>